<proteinExistence type="predicted"/>
<dbReference type="Proteomes" id="UP000199477">
    <property type="component" value="Unassembled WGS sequence"/>
</dbReference>
<sequence length="145" mass="15838">MTKLTWADIFIDASALNEAALFEQWPSTVQGRVALIGASVFGDLFFHRADGSVHRLDVLEGGVGQVAATFNEFSTYMNTPNWQQDNLLTNGVALLVERGVTRGPAQFYGFAPHPSLTGRIDWQRAMALDAVVWHSICAQILDGTA</sequence>
<evidence type="ECO:0000313" key="2">
    <source>
        <dbReference type="Proteomes" id="UP000199477"/>
    </source>
</evidence>
<protein>
    <recommendedName>
        <fullName evidence="3">T6SS immunity protein Tdi1 C-terminal domain-containing protein</fullName>
    </recommendedName>
</protein>
<name>A0A1I2INS1_9GAMM</name>
<reference evidence="2" key="1">
    <citation type="submission" date="2016-10" db="EMBL/GenBank/DDBJ databases">
        <authorList>
            <person name="Varghese N."/>
            <person name="Submissions S."/>
        </authorList>
    </citation>
    <scope>NUCLEOTIDE SEQUENCE [LARGE SCALE GENOMIC DNA]</scope>
    <source>
        <strain evidence="2">UNC178MFTsu3.1</strain>
    </source>
</reference>
<gene>
    <name evidence="1" type="ORF">SAMN02799615_03564</name>
</gene>
<evidence type="ECO:0000313" key="1">
    <source>
        <dbReference type="EMBL" id="SFF43283.1"/>
    </source>
</evidence>
<keyword evidence="2" id="KW-1185">Reference proteome</keyword>
<evidence type="ECO:0008006" key="3">
    <source>
        <dbReference type="Google" id="ProtNLM"/>
    </source>
</evidence>
<accession>A0A1I2INS1</accession>
<dbReference type="AlphaFoldDB" id="A0A1I2INS1"/>
<dbReference type="EMBL" id="FONH01000017">
    <property type="protein sequence ID" value="SFF43283.1"/>
    <property type="molecule type" value="Genomic_DNA"/>
</dbReference>
<organism evidence="1 2">
    <name type="scientific">Dyella marensis</name>
    <dbReference type="NCBI Taxonomy" id="500610"/>
    <lineage>
        <taxon>Bacteria</taxon>
        <taxon>Pseudomonadati</taxon>
        <taxon>Pseudomonadota</taxon>
        <taxon>Gammaproteobacteria</taxon>
        <taxon>Lysobacterales</taxon>
        <taxon>Rhodanobacteraceae</taxon>
        <taxon>Dyella</taxon>
    </lineage>
</organism>
<dbReference type="RefSeq" id="WP_026633442.1">
    <property type="nucleotide sequence ID" value="NZ_FONH01000017.1"/>
</dbReference>